<dbReference type="OrthoDB" id="247570at2"/>
<dbReference type="AlphaFoldDB" id="A0A4Q7ZSI4"/>
<keyword evidence="4" id="KW-1185">Reference proteome</keyword>
<comment type="caution">
    <text evidence="3">The sequence shown here is derived from an EMBL/GenBank/DDBJ whole genome shotgun (WGS) entry which is preliminary data.</text>
</comment>
<dbReference type="EMBL" id="SHKY01000001">
    <property type="protein sequence ID" value="RZU53781.1"/>
    <property type="molecule type" value="Genomic_DNA"/>
</dbReference>
<proteinExistence type="predicted"/>
<protein>
    <submittedName>
        <fullName evidence="3">VCBS repeat protein</fullName>
    </submittedName>
</protein>
<dbReference type="PANTHER" id="PTHR44103:SF1">
    <property type="entry name" value="PROPROTEIN CONVERTASE P"/>
    <property type="match status" value="1"/>
</dbReference>
<dbReference type="PANTHER" id="PTHR44103">
    <property type="entry name" value="PROPROTEIN CONVERTASE P"/>
    <property type="match status" value="1"/>
</dbReference>
<reference evidence="3 4" key="1">
    <citation type="submission" date="2019-02" db="EMBL/GenBank/DDBJ databases">
        <title>Sequencing the genomes of 1000 actinobacteria strains.</title>
        <authorList>
            <person name="Klenk H.-P."/>
        </authorList>
    </citation>
    <scope>NUCLEOTIDE SEQUENCE [LARGE SCALE GENOMIC DNA]</scope>
    <source>
        <strain evidence="3 4">DSM 45162</strain>
    </source>
</reference>
<name>A0A4Q7ZSI4_9ACTN</name>
<dbReference type="Pfam" id="PF22301">
    <property type="entry name" value="AUDH_beta_propeller"/>
    <property type="match status" value="1"/>
</dbReference>
<feature type="domain" description="Aldos-2-ulose dehydratase beta-propeller" evidence="2">
    <location>
        <begin position="108"/>
        <end position="291"/>
    </location>
</feature>
<keyword evidence="1" id="KW-0732">Signal</keyword>
<dbReference type="Pfam" id="PF13517">
    <property type="entry name" value="FG-GAP_3"/>
    <property type="match status" value="1"/>
</dbReference>
<dbReference type="Proteomes" id="UP000292564">
    <property type="component" value="Unassembled WGS sequence"/>
</dbReference>
<dbReference type="SUPFAM" id="SSF69318">
    <property type="entry name" value="Integrin alpha N-terminal domain"/>
    <property type="match status" value="1"/>
</dbReference>
<evidence type="ECO:0000313" key="3">
    <source>
        <dbReference type="EMBL" id="RZU53781.1"/>
    </source>
</evidence>
<evidence type="ECO:0000259" key="2">
    <source>
        <dbReference type="Pfam" id="PF22301"/>
    </source>
</evidence>
<evidence type="ECO:0000313" key="4">
    <source>
        <dbReference type="Proteomes" id="UP000292564"/>
    </source>
</evidence>
<dbReference type="RefSeq" id="WP_130512230.1">
    <property type="nucleotide sequence ID" value="NZ_SHKY01000001.1"/>
</dbReference>
<organism evidence="3 4">
    <name type="scientific">Krasilnikovia cinnamomea</name>
    <dbReference type="NCBI Taxonomy" id="349313"/>
    <lineage>
        <taxon>Bacteria</taxon>
        <taxon>Bacillati</taxon>
        <taxon>Actinomycetota</taxon>
        <taxon>Actinomycetes</taxon>
        <taxon>Micromonosporales</taxon>
        <taxon>Micromonosporaceae</taxon>
        <taxon>Krasilnikovia</taxon>
    </lineage>
</organism>
<accession>A0A4Q7ZSI4</accession>
<gene>
    <name evidence="3" type="ORF">EV385_5715</name>
</gene>
<dbReference type="InterPro" id="IPR013517">
    <property type="entry name" value="FG-GAP"/>
</dbReference>
<dbReference type="Gene3D" id="2.130.10.130">
    <property type="entry name" value="Integrin alpha, N-terminal"/>
    <property type="match status" value="1"/>
</dbReference>
<sequence>MTASVAGPFPKPEFTAEVVADQLRDGYWLEAADVDGDGLPDLIGCGLTLGEIAWYRNEDWARNLAVNKVHMPVGLDVADITGTGTPDIIACYELYGPGGTIHHPNAEGGKIDWLEHPGPDGLREGRTWQRRYIGNTVGMHRLRVGHFTRTDRWEIIGLPIVAMEGVHALLPVVMFTQPEDPRSAGPWPMTVVDDTHFRMIHGATRKSGLIPDSDLDSLLLASDEGVTWLYFDQATQAWRRELIGTGELGVFERTGFKGSGDVDSGRIGDDPMAYVAAIEPYHGNSVAVYVRDGAGGDASPGWRRVLLDVFGEPNENGEGTGHSVLCADFDGDGDDEFLIGLRGPAPWQGVFLYKAIDVGNGVFVKWRVATESAARVIAADFNGDGTLDFATIAYKVPHYYEAPDAKLMVYRNGLGKPAQR</sequence>
<dbReference type="InterPro" id="IPR054583">
    <property type="entry name" value="Beta-prop_AUDH"/>
</dbReference>
<evidence type="ECO:0000256" key="1">
    <source>
        <dbReference type="ARBA" id="ARBA00022729"/>
    </source>
</evidence>
<dbReference type="InterPro" id="IPR028994">
    <property type="entry name" value="Integrin_alpha_N"/>
</dbReference>